<feature type="region of interest" description="Disordered" evidence="1">
    <location>
        <begin position="1"/>
        <end position="23"/>
    </location>
</feature>
<organism evidence="2 3">
    <name type="scientific">Eumeta variegata</name>
    <name type="common">Bagworm moth</name>
    <name type="synonym">Eumeta japonica</name>
    <dbReference type="NCBI Taxonomy" id="151549"/>
    <lineage>
        <taxon>Eukaryota</taxon>
        <taxon>Metazoa</taxon>
        <taxon>Ecdysozoa</taxon>
        <taxon>Arthropoda</taxon>
        <taxon>Hexapoda</taxon>
        <taxon>Insecta</taxon>
        <taxon>Pterygota</taxon>
        <taxon>Neoptera</taxon>
        <taxon>Endopterygota</taxon>
        <taxon>Lepidoptera</taxon>
        <taxon>Glossata</taxon>
        <taxon>Ditrysia</taxon>
        <taxon>Tineoidea</taxon>
        <taxon>Psychidae</taxon>
        <taxon>Oiketicinae</taxon>
        <taxon>Eumeta</taxon>
    </lineage>
</organism>
<evidence type="ECO:0000313" key="2">
    <source>
        <dbReference type="EMBL" id="GBP74339.1"/>
    </source>
</evidence>
<comment type="caution">
    <text evidence="2">The sequence shown here is derived from an EMBL/GenBank/DDBJ whole genome shotgun (WGS) entry which is preliminary data.</text>
</comment>
<feature type="compositionally biased region" description="Polar residues" evidence="1">
    <location>
        <begin position="8"/>
        <end position="23"/>
    </location>
</feature>
<dbReference type="AlphaFoldDB" id="A0A4C1YI73"/>
<evidence type="ECO:0000256" key="1">
    <source>
        <dbReference type="SAM" id="MobiDB-lite"/>
    </source>
</evidence>
<dbReference type="Proteomes" id="UP000299102">
    <property type="component" value="Unassembled WGS sequence"/>
</dbReference>
<proteinExistence type="predicted"/>
<sequence length="217" mass="22017">MNDRLSRSEINTSPCRIGSTSNSPPSLLQDAALPALLVSGASTLFQNNLTTSAASAGLSLPTVDSLCLPGSEAVGAGELAGGCASGGALGGLALPLTTAGLCSTSSASAVAWLMNEDSAGEVRIKVLYIRAYTKRVESRGESSRHDGVMPFAVPAFESLYQGSLSIGSCGVKSEVRSPGVCDGETAASAGGAAGATTEPLYCHADLPYDHTLSYNYY</sequence>
<accession>A0A4C1YI73</accession>
<dbReference type="OrthoDB" id="167668at2759"/>
<keyword evidence="3" id="KW-1185">Reference proteome</keyword>
<evidence type="ECO:0000313" key="3">
    <source>
        <dbReference type="Proteomes" id="UP000299102"/>
    </source>
</evidence>
<protein>
    <submittedName>
        <fullName evidence="2">Uncharacterized protein</fullName>
    </submittedName>
</protein>
<name>A0A4C1YI73_EUMVA</name>
<dbReference type="EMBL" id="BGZK01001204">
    <property type="protein sequence ID" value="GBP74339.1"/>
    <property type="molecule type" value="Genomic_DNA"/>
</dbReference>
<reference evidence="2 3" key="1">
    <citation type="journal article" date="2019" name="Commun. Biol.">
        <title>The bagworm genome reveals a unique fibroin gene that provides high tensile strength.</title>
        <authorList>
            <person name="Kono N."/>
            <person name="Nakamura H."/>
            <person name="Ohtoshi R."/>
            <person name="Tomita M."/>
            <person name="Numata K."/>
            <person name="Arakawa K."/>
        </authorList>
    </citation>
    <scope>NUCLEOTIDE SEQUENCE [LARGE SCALE GENOMIC DNA]</scope>
</reference>
<gene>
    <name evidence="2" type="ORF">EVAR_84391_1</name>
</gene>